<dbReference type="PANTHER" id="PTHR12526">
    <property type="entry name" value="GLYCOSYLTRANSFERASE"/>
    <property type="match status" value="1"/>
</dbReference>
<dbReference type="SUPFAM" id="SSF53756">
    <property type="entry name" value="UDP-Glycosyltransferase/glycogen phosphorylase"/>
    <property type="match status" value="1"/>
</dbReference>
<comment type="caution">
    <text evidence="2">The sequence shown here is derived from an EMBL/GenBank/DDBJ whole genome shotgun (WGS) entry which is preliminary data.</text>
</comment>
<dbReference type="GO" id="GO:0016757">
    <property type="term" value="F:glycosyltransferase activity"/>
    <property type="evidence" value="ECO:0007669"/>
    <property type="project" value="InterPro"/>
</dbReference>
<dbReference type="Gene3D" id="3.40.50.2000">
    <property type="entry name" value="Glycogen Phosphorylase B"/>
    <property type="match status" value="2"/>
</dbReference>
<dbReference type="Proteomes" id="UP000323717">
    <property type="component" value="Unassembled WGS sequence"/>
</dbReference>
<dbReference type="AlphaFoldDB" id="A0A5M5C5Q3"/>
<evidence type="ECO:0000313" key="2">
    <source>
        <dbReference type="EMBL" id="KAA3953174.1"/>
    </source>
</evidence>
<dbReference type="CDD" id="cd03801">
    <property type="entry name" value="GT4_PimA-like"/>
    <property type="match status" value="1"/>
</dbReference>
<proteinExistence type="predicted"/>
<accession>A0A5M5C5Q3</accession>
<sequence>MAKKIAMLFPYTPSYREAIYKLMDKELDVDWFFCGNAKRNLKMFDYSLLKHCDLSMEEKKVGGPVVYYKGIKKLNLQQYDAIICPGVIRSFSEWWLLQKLGKGMKESKLYLWTHGWYGKESCWQKNIKKFFFRKVDGFFLYGDYARNEMIKEGFDASKLHVIKNSLDYDKQLELRNNIVASNVYKEHFKNDNPTIIFIGRLTPVKKLDQIVGAVGILKQKGENYNIVFVGDGEIRQSLEVEVVKHQLQDNVWFYGSCFDEKINAELIYNADLCVAPGNIGLTAMHVLMFGCPAISHNNFKWQMPEFESIIPGHTGDFFEYDNVEDLARSISQWFTSKNGYREEVRKACYKEIDDCWNPYYQLNLIKKVLEIK</sequence>
<evidence type="ECO:0000313" key="3">
    <source>
        <dbReference type="Proteomes" id="UP000323717"/>
    </source>
</evidence>
<gene>
    <name evidence="2" type="ORF">F3D71_06775</name>
</gene>
<dbReference type="EMBL" id="VWLE01000062">
    <property type="protein sequence ID" value="KAA3953174.1"/>
    <property type="molecule type" value="Genomic_DNA"/>
</dbReference>
<feature type="domain" description="Glycosyl transferase family 1" evidence="1">
    <location>
        <begin position="186"/>
        <end position="347"/>
    </location>
</feature>
<protein>
    <submittedName>
        <fullName evidence="2">Glycosyltransferase family 4 protein</fullName>
    </submittedName>
</protein>
<dbReference type="InterPro" id="IPR001296">
    <property type="entry name" value="Glyco_trans_1"/>
</dbReference>
<dbReference type="PANTHER" id="PTHR12526:SF630">
    <property type="entry name" value="GLYCOSYLTRANSFERASE"/>
    <property type="match status" value="1"/>
</dbReference>
<keyword evidence="2" id="KW-0808">Transferase</keyword>
<dbReference type="Pfam" id="PF00534">
    <property type="entry name" value="Glycos_transf_1"/>
    <property type="match status" value="1"/>
</dbReference>
<evidence type="ECO:0000259" key="1">
    <source>
        <dbReference type="Pfam" id="PF00534"/>
    </source>
</evidence>
<organism evidence="2 3">
    <name type="scientific">Bacteroides ovatus</name>
    <dbReference type="NCBI Taxonomy" id="28116"/>
    <lineage>
        <taxon>Bacteria</taxon>
        <taxon>Pseudomonadati</taxon>
        <taxon>Bacteroidota</taxon>
        <taxon>Bacteroidia</taxon>
        <taxon>Bacteroidales</taxon>
        <taxon>Bacteroidaceae</taxon>
        <taxon>Bacteroides</taxon>
    </lineage>
</organism>
<name>A0A5M5C5Q3_BACOV</name>
<dbReference type="RefSeq" id="WP_149967903.1">
    <property type="nucleotide sequence ID" value="NZ_JAHYNU010000029.1"/>
</dbReference>
<reference evidence="2 3" key="1">
    <citation type="journal article" date="2019" name="Nat. Med.">
        <title>A library of human gut bacterial isolates paired with longitudinal multiomics data enables mechanistic microbiome research.</title>
        <authorList>
            <person name="Poyet M."/>
            <person name="Groussin M."/>
            <person name="Gibbons S.M."/>
            <person name="Avila-Pacheco J."/>
            <person name="Jiang X."/>
            <person name="Kearney S.M."/>
            <person name="Perrotta A.R."/>
            <person name="Berdy B."/>
            <person name="Zhao S."/>
            <person name="Lieberman T.D."/>
            <person name="Swanson P.K."/>
            <person name="Smith M."/>
            <person name="Roesemann S."/>
            <person name="Alexander J.E."/>
            <person name="Rich S.A."/>
            <person name="Livny J."/>
            <person name="Vlamakis H."/>
            <person name="Clish C."/>
            <person name="Bullock K."/>
            <person name="Deik A."/>
            <person name="Scott J."/>
            <person name="Pierce K.A."/>
            <person name="Xavier R.J."/>
            <person name="Alm E.J."/>
        </authorList>
    </citation>
    <scope>NUCLEOTIDE SEQUENCE [LARGE SCALE GENOMIC DNA]</scope>
    <source>
        <strain evidence="2 3">BIOML-A163</strain>
    </source>
</reference>